<comment type="subcellular location">
    <subcellularLocation>
        <location evidence="1">Cytoplasm</location>
    </subcellularLocation>
</comment>
<dbReference type="GO" id="GO:0005730">
    <property type="term" value="C:nucleolus"/>
    <property type="evidence" value="ECO:0007669"/>
    <property type="project" value="TreeGrafter"/>
</dbReference>
<dbReference type="OMA" id="NACAHTL"/>
<keyword evidence="4 7" id="KW-0255">Endonuclease</keyword>
<evidence type="ECO:0000256" key="6">
    <source>
        <dbReference type="SAM" id="MobiDB-lite"/>
    </source>
</evidence>
<keyword evidence="2" id="KW-0963">Cytoplasm</keyword>
<dbReference type="InterPro" id="IPR007581">
    <property type="entry name" value="Endonuclease-V"/>
</dbReference>
<evidence type="ECO:0000256" key="3">
    <source>
        <dbReference type="ARBA" id="ARBA00022722"/>
    </source>
</evidence>
<evidence type="ECO:0000313" key="7">
    <source>
        <dbReference type="EMBL" id="CDW77332.1"/>
    </source>
</evidence>
<evidence type="ECO:0000256" key="2">
    <source>
        <dbReference type="ARBA" id="ARBA00022490"/>
    </source>
</evidence>
<dbReference type="CDD" id="cd06559">
    <property type="entry name" value="Endonuclease_V"/>
    <property type="match status" value="1"/>
</dbReference>
<name>A0A078A700_STYLE</name>
<dbReference type="PANTHER" id="PTHR28511:SF1">
    <property type="entry name" value="ENDONUCLEASE V"/>
    <property type="match status" value="1"/>
</dbReference>
<protein>
    <submittedName>
        <fullName evidence="7">Endonuclease v</fullName>
    </submittedName>
</protein>
<dbReference type="GO" id="GO:0005737">
    <property type="term" value="C:cytoplasm"/>
    <property type="evidence" value="ECO:0007669"/>
    <property type="project" value="UniProtKB-SubCell"/>
</dbReference>
<dbReference type="PANTHER" id="PTHR28511">
    <property type="entry name" value="ENDONUCLEASE V"/>
    <property type="match status" value="1"/>
</dbReference>
<dbReference type="AlphaFoldDB" id="A0A078A700"/>
<accession>A0A078A700</accession>
<keyword evidence="8" id="KW-1185">Reference proteome</keyword>
<dbReference type="OrthoDB" id="20018at2759"/>
<dbReference type="GO" id="GO:0006281">
    <property type="term" value="P:DNA repair"/>
    <property type="evidence" value="ECO:0007669"/>
    <property type="project" value="InterPro"/>
</dbReference>
<dbReference type="GO" id="GO:0003727">
    <property type="term" value="F:single-stranded RNA binding"/>
    <property type="evidence" value="ECO:0007669"/>
    <property type="project" value="TreeGrafter"/>
</dbReference>
<keyword evidence="3" id="KW-0540">Nuclease</keyword>
<feature type="compositionally biased region" description="Polar residues" evidence="6">
    <location>
        <begin position="31"/>
        <end position="42"/>
    </location>
</feature>
<evidence type="ECO:0000313" key="8">
    <source>
        <dbReference type="Proteomes" id="UP000039865"/>
    </source>
</evidence>
<gene>
    <name evidence="7" type="primary">Contig11032.g11795</name>
    <name evidence="7" type="ORF">STYLEM_6292</name>
</gene>
<keyword evidence="5" id="KW-0378">Hydrolase</keyword>
<dbReference type="GO" id="GO:0016891">
    <property type="term" value="F:RNA endonuclease activity producing 5'-phosphomonoesters, hydrolytic mechanism"/>
    <property type="evidence" value="ECO:0007669"/>
    <property type="project" value="TreeGrafter"/>
</dbReference>
<feature type="region of interest" description="Disordered" evidence="6">
    <location>
        <begin position="25"/>
        <end position="60"/>
    </location>
</feature>
<dbReference type="HAMAP" id="MF_00801">
    <property type="entry name" value="Endonuclease_5"/>
    <property type="match status" value="1"/>
</dbReference>
<organism evidence="7 8">
    <name type="scientific">Stylonychia lemnae</name>
    <name type="common">Ciliate</name>
    <dbReference type="NCBI Taxonomy" id="5949"/>
    <lineage>
        <taxon>Eukaryota</taxon>
        <taxon>Sar</taxon>
        <taxon>Alveolata</taxon>
        <taxon>Ciliophora</taxon>
        <taxon>Intramacronucleata</taxon>
        <taxon>Spirotrichea</taxon>
        <taxon>Stichotrichia</taxon>
        <taxon>Sporadotrichida</taxon>
        <taxon>Oxytrichidae</taxon>
        <taxon>Stylonychinae</taxon>
        <taxon>Stylonychia</taxon>
    </lineage>
</organism>
<dbReference type="Proteomes" id="UP000039865">
    <property type="component" value="Unassembled WGS sequence"/>
</dbReference>
<sequence length="313" mass="35106">MESTNSNPVSWGEFNFDASKEQNADAKVIVNTDTNSQTADSSAQKKPYQGKKGKGQSKFEKLQEQVDEEVRAKWELEQNTLKLQLIEQDTFDWKLEKDPTKSTLRYVGAIDISYSKNDDRKAVAALIVCEFPSMKVLYEDFEQETADYPYIPGFLAFKEVPVYTILFNRLKSNQPELWPDVLLVDGNGILHNRGFGCASHVGVLFDVPSIGVGKTVFAVDGLTQLGVKELCDKYLQKGGDLIELVGKSSKVWGAALRSTNDSKNPIIISVGHRISLETSIKVVKSCIYKFRIPEPIRCADLKSRSLVKKYYDS</sequence>
<dbReference type="Pfam" id="PF04493">
    <property type="entry name" value="Endonuclease_5"/>
    <property type="match status" value="1"/>
</dbReference>
<evidence type="ECO:0000256" key="5">
    <source>
        <dbReference type="ARBA" id="ARBA00022801"/>
    </source>
</evidence>
<dbReference type="Gene3D" id="3.30.2170.10">
    <property type="entry name" value="archaeoglobus fulgidus dsm 4304 superfamily"/>
    <property type="match status" value="1"/>
</dbReference>
<dbReference type="InParanoid" id="A0A078A700"/>
<reference evidence="7 8" key="1">
    <citation type="submission" date="2014-06" db="EMBL/GenBank/DDBJ databases">
        <authorList>
            <person name="Swart Estienne"/>
        </authorList>
    </citation>
    <scope>NUCLEOTIDE SEQUENCE [LARGE SCALE GENOMIC DNA]</scope>
    <source>
        <strain evidence="7 8">130c</strain>
    </source>
</reference>
<dbReference type="EMBL" id="CCKQ01006046">
    <property type="protein sequence ID" value="CDW77332.1"/>
    <property type="molecule type" value="Genomic_DNA"/>
</dbReference>
<proteinExistence type="inferred from homology"/>
<evidence type="ECO:0000256" key="4">
    <source>
        <dbReference type="ARBA" id="ARBA00022759"/>
    </source>
</evidence>
<evidence type="ECO:0000256" key="1">
    <source>
        <dbReference type="ARBA" id="ARBA00004496"/>
    </source>
</evidence>